<gene>
    <name evidence="1" type="ORF">J2S75_000674</name>
</gene>
<comment type="caution">
    <text evidence="1">The sequence shown here is derived from an EMBL/GenBank/DDBJ whole genome shotgun (WGS) entry which is preliminary data.</text>
</comment>
<evidence type="ECO:0000313" key="2">
    <source>
        <dbReference type="Proteomes" id="UP001224682"/>
    </source>
</evidence>
<sequence length="96" mass="10677">MHIEIGDHPLIDELRLNEVAGERYALRLAHLAWQGELDFAGELRVLAQLEGFDIVPEPLAVVPRLSRSVRQQHLGMHDAALAGEVLDAIDPRISQP</sequence>
<accession>A0ABU0B761</accession>
<dbReference type="EMBL" id="JAUSUI010000001">
    <property type="protein sequence ID" value="MDQ0301663.1"/>
    <property type="molecule type" value="Genomic_DNA"/>
</dbReference>
<evidence type="ECO:0000313" key="1">
    <source>
        <dbReference type="EMBL" id="MDQ0301663.1"/>
    </source>
</evidence>
<dbReference type="Proteomes" id="UP001224682">
    <property type="component" value="Unassembled WGS sequence"/>
</dbReference>
<keyword evidence="2" id="KW-1185">Reference proteome</keyword>
<protein>
    <submittedName>
        <fullName evidence="1">Uncharacterized protein</fullName>
    </submittedName>
</protein>
<reference evidence="1 2" key="1">
    <citation type="submission" date="2023-07" db="EMBL/GenBank/DDBJ databases">
        <title>Genomic Encyclopedia of Type Strains, Phase IV (KMG-IV): sequencing the most valuable type-strain genomes for metagenomic binning, comparative biology and taxonomic classification.</title>
        <authorList>
            <person name="Goeker M."/>
        </authorList>
    </citation>
    <scope>NUCLEOTIDE SEQUENCE [LARGE SCALE GENOMIC DNA]</scope>
    <source>
        <strain evidence="1 2">DSM 2457</strain>
    </source>
</reference>
<organism evidence="1 2">
    <name type="scientific">Ancylobacter polymorphus</name>
    <dbReference type="NCBI Taxonomy" id="223390"/>
    <lineage>
        <taxon>Bacteria</taxon>
        <taxon>Pseudomonadati</taxon>
        <taxon>Pseudomonadota</taxon>
        <taxon>Alphaproteobacteria</taxon>
        <taxon>Hyphomicrobiales</taxon>
        <taxon>Xanthobacteraceae</taxon>
        <taxon>Ancylobacter</taxon>
    </lineage>
</organism>
<name>A0ABU0B761_9HYPH</name>
<proteinExistence type="predicted"/>